<proteinExistence type="predicted"/>
<feature type="region of interest" description="Disordered" evidence="1">
    <location>
        <begin position="50"/>
        <end position="73"/>
    </location>
</feature>
<name>A0A4Z2CKC1_SCHJA</name>
<evidence type="ECO:0000313" key="3">
    <source>
        <dbReference type="Proteomes" id="UP000311919"/>
    </source>
</evidence>
<gene>
    <name evidence="2" type="ORF">EWB00_000777</name>
</gene>
<comment type="caution">
    <text evidence="2">The sequence shown here is derived from an EMBL/GenBank/DDBJ whole genome shotgun (WGS) entry which is preliminary data.</text>
</comment>
<keyword evidence="3" id="KW-1185">Reference proteome</keyword>
<organism evidence="2 3">
    <name type="scientific">Schistosoma japonicum</name>
    <name type="common">Blood fluke</name>
    <dbReference type="NCBI Taxonomy" id="6182"/>
    <lineage>
        <taxon>Eukaryota</taxon>
        <taxon>Metazoa</taxon>
        <taxon>Spiralia</taxon>
        <taxon>Lophotrochozoa</taxon>
        <taxon>Platyhelminthes</taxon>
        <taxon>Trematoda</taxon>
        <taxon>Digenea</taxon>
        <taxon>Strigeidida</taxon>
        <taxon>Schistosomatoidea</taxon>
        <taxon>Schistosomatidae</taxon>
        <taxon>Schistosoma</taxon>
    </lineage>
</organism>
<evidence type="ECO:0000256" key="1">
    <source>
        <dbReference type="SAM" id="MobiDB-lite"/>
    </source>
</evidence>
<feature type="compositionally biased region" description="Basic and acidic residues" evidence="1">
    <location>
        <begin position="64"/>
        <end position="73"/>
    </location>
</feature>
<reference evidence="2 3" key="1">
    <citation type="submission" date="2019-03" db="EMBL/GenBank/DDBJ databases">
        <title>An improved genome assembly of the fluke Schistosoma japonicum.</title>
        <authorList>
            <person name="Hu W."/>
            <person name="Luo F."/>
            <person name="Yin M."/>
            <person name="Mo X."/>
            <person name="Sun C."/>
            <person name="Wu Q."/>
            <person name="Zhu B."/>
            <person name="Xiang M."/>
            <person name="Wang J."/>
            <person name="Wang Y."/>
            <person name="Zhang T."/>
            <person name="Xu B."/>
            <person name="Zheng H."/>
            <person name="Feng Z."/>
        </authorList>
    </citation>
    <scope>NUCLEOTIDE SEQUENCE [LARGE SCALE GENOMIC DNA]</scope>
    <source>
        <strain evidence="2">HuSjv2</strain>
        <tissue evidence="2">Worms</tissue>
    </source>
</reference>
<protein>
    <submittedName>
        <fullName evidence="2">Uncharacterized protein</fullName>
    </submittedName>
</protein>
<sequence>MAPPSCTPSLQAVAKPSSCRRPVETKTKYWLVLSMTSRQCFRCRNCLEAAPPPRPQSSTFLPSPDHRNPPQRQ</sequence>
<accession>A0A4Z2CKC1</accession>
<dbReference type="EMBL" id="SKCS01001247">
    <property type="protein sequence ID" value="TNN04651.1"/>
    <property type="molecule type" value="Genomic_DNA"/>
</dbReference>
<evidence type="ECO:0000313" key="2">
    <source>
        <dbReference type="EMBL" id="TNN04651.1"/>
    </source>
</evidence>
<dbReference type="AlphaFoldDB" id="A0A4Z2CKC1"/>
<dbReference type="Proteomes" id="UP000311919">
    <property type="component" value="Unassembled WGS sequence"/>
</dbReference>